<sequence>MNRDKNLPLTETVYYILLALLKPAHGYLIMQKVEELSAGQVRMAAGTLYGAVENLLKQKFIMPVHSEDSRRKVYVITDGGREILRQDYERMRHMLETTNTIMGSKRGSDRHEKNEVFYEL</sequence>
<dbReference type="InterPro" id="IPR036388">
    <property type="entry name" value="WH-like_DNA-bd_sf"/>
</dbReference>
<comment type="caution">
    <text evidence="2">The sequence shown here is derived from an EMBL/GenBank/DDBJ whole genome shotgun (WGS) entry which is preliminary data.</text>
</comment>
<gene>
    <name evidence="2" type="ORF">P9847_24380</name>
</gene>
<dbReference type="SUPFAM" id="SSF46785">
    <property type="entry name" value="Winged helix' DNA-binding domain"/>
    <property type="match status" value="1"/>
</dbReference>
<feature type="domain" description="Transcription regulator PadR N-terminal" evidence="1">
    <location>
        <begin position="18"/>
        <end position="85"/>
    </location>
</feature>
<name>A0ABU6PZW4_9BACL</name>
<evidence type="ECO:0000259" key="1">
    <source>
        <dbReference type="Pfam" id="PF03551"/>
    </source>
</evidence>
<protein>
    <submittedName>
        <fullName evidence="2">Helix-turn-helix transcriptional regulator</fullName>
    </submittedName>
</protein>
<dbReference type="Proteomes" id="UP001343257">
    <property type="component" value="Unassembled WGS sequence"/>
</dbReference>
<dbReference type="InterPro" id="IPR036390">
    <property type="entry name" value="WH_DNA-bd_sf"/>
</dbReference>
<dbReference type="InterPro" id="IPR005149">
    <property type="entry name" value="Tscrpt_reg_PadR_N"/>
</dbReference>
<dbReference type="PANTHER" id="PTHR33169">
    <property type="entry name" value="PADR-FAMILY TRANSCRIPTIONAL REGULATOR"/>
    <property type="match status" value="1"/>
</dbReference>
<dbReference type="Gene3D" id="1.10.10.10">
    <property type="entry name" value="Winged helix-like DNA-binding domain superfamily/Winged helix DNA-binding domain"/>
    <property type="match status" value="1"/>
</dbReference>
<keyword evidence="3" id="KW-1185">Reference proteome</keyword>
<dbReference type="InterPro" id="IPR052509">
    <property type="entry name" value="Metal_resp_DNA-bind_regulator"/>
</dbReference>
<dbReference type="EMBL" id="JARTLD010000066">
    <property type="protein sequence ID" value="MED5020410.1"/>
    <property type="molecule type" value="Genomic_DNA"/>
</dbReference>
<dbReference type="RefSeq" id="WP_328281783.1">
    <property type="nucleotide sequence ID" value="NZ_JARTLD010000066.1"/>
</dbReference>
<reference evidence="2 3" key="1">
    <citation type="submission" date="2023-03" db="EMBL/GenBank/DDBJ databases">
        <title>Bacillus Genome Sequencing.</title>
        <authorList>
            <person name="Dunlap C."/>
        </authorList>
    </citation>
    <scope>NUCLEOTIDE SEQUENCE [LARGE SCALE GENOMIC DNA]</scope>
    <source>
        <strain evidence="2 3">NRS-52</strain>
    </source>
</reference>
<dbReference type="Pfam" id="PF03551">
    <property type="entry name" value="PadR"/>
    <property type="match status" value="1"/>
</dbReference>
<accession>A0ABU6PZW4</accession>
<proteinExistence type="predicted"/>
<dbReference type="PANTHER" id="PTHR33169:SF13">
    <property type="entry name" value="PADR-FAMILY TRANSCRIPTIONAL REGULATOR"/>
    <property type="match status" value="1"/>
</dbReference>
<organism evidence="2 3">
    <name type="scientific">Paenibacillus chibensis</name>
    <dbReference type="NCBI Taxonomy" id="59846"/>
    <lineage>
        <taxon>Bacteria</taxon>
        <taxon>Bacillati</taxon>
        <taxon>Bacillota</taxon>
        <taxon>Bacilli</taxon>
        <taxon>Bacillales</taxon>
        <taxon>Paenibacillaceae</taxon>
        <taxon>Paenibacillus</taxon>
    </lineage>
</organism>
<evidence type="ECO:0000313" key="2">
    <source>
        <dbReference type="EMBL" id="MED5020410.1"/>
    </source>
</evidence>
<evidence type="ECO:0000313" key="3">
    <source>
        <dbReference type="Proteomes" id="UP001343257"/>
    </source>
</evidence>